<keyword evidence="2" id="KW-0479">Metal-binding</keyword>
<keyword evidence="7" id="KW-0804">Transcription</keyword>
<evidence type="ECO:0000256" key="9">
    <source>
        <dbReference type="PROSITE-ProRule" id="PRU00042"/>
    </source>
</evidence>
<dbReference type="PROSITE" id="PS00028">
    <property type="entry name" value="ZINC_FINGER_C2H2_1"/>
    <property type="match status" value="2"/>
</dbReference>
<dbReference type="Gene3D" id="3.30.160.60">
    <property type="entry name" value="Classic Zinc Finger"/>
    <property type="match status" value="3"/>
</dbReference>
<feature type="region of interest" description="Disordered" evidence="10">
    <location>
        <begin position="234"/>
        <end position="264"/>
    </location>
</feature>
<evidence type="ECO:0000259" key="12">
    <source>
        <dbReference type="PROSITE" id="PS50157"/>
    </source>
</evidence>
<dbReference type="GO" id="GO:0000981">
    <property type="term" value="F:DNA-binding transcription factor activity, RNA polymerase II-specific"/>
    <property type="evidence" value="ECO:0007669"/>
    <property type="project" value="TreeGrafter"/>
</dbReference>
<feature type="transmembrane region" description="Helical" evidence="11">
    <location>
        <begin position="112"/>
        <end position="136"/>
    </location>
</feature>
<dbReference type="SMART" id="SM00355">
    <property type="entry name" value="ZnF_C2H2"/>
    <property type="match status" value="3"/>
</dbReference>
<keyword evidence="11" id="KW-0812">Transmembrane</keyword>
<feature type="region of interest" description="Disordered" evidence="10">
    <location>
        <begin position="652"/>
        <end position="709"/>
    </location>
</feature>
<dbReference type="PANTHER" id="PTHR24394">
    <property type="entry name" value="ZINC FINGER PROTEIN"/>
    <property type="match status" value="1"/>
</dbReference>
<gene>
    <name evidence="13" type="ORF">GWI33_004475</name>
</gene>
<proteinExistence type="predicted"/>
<dbReference type="OrthoDB" id="10070678at2759"/>
<dbReference type="SUPFAM" id="SSF57667">
    <property type="entry name" value="beta-beta-alpha zinc fingers"/>
    <property type="match status" value="2"/>
</dbReference>
<reference evidence="13" key="1">
    <citation type="submission" date="2020-08" db="EMBL/GenBank/DDBJ databases">
        <title>Genome sequencing and assembly of the red palm weevil Rhynchophorus ferrugineus.</title>
        <authorList>
            <person name="Dias G.B."/>
            <person name="Bergman C.M."/>
            <person name="Manee M."/>
        </authorList>
    </citation>
    <scope>NUCLEOTIDE SEQUENCE</scope>
    <source>
        <strain evidence="13">AA-2017</strain>
        <tissue evidence="13">Whole larva</tissue>
    </source>
</reference>
<dbReference type="Pfam" id="PF00096">
    <property type="entry name" value="zf-C2H2"/>
    <property type="match status" value="2"/>
</dbReference>
<dbReference type="InterPro" id="IPR036236">
    <property type="entry name" value="Znf_C2H2_sf"/>
</dbReference>
<keyword evidence="4 9" id="KW-0863">Zinc-finger</keyword>
<keyword evidence="11" id="KW-1133">Transmembrane helix</keyword>
<keyword evidence="6" id="KW-0805">Transcription regulation</keyword>
<organism evidence="13 14">
    <name type="scientific">Rhynchophorus ferrugineus</name>
    <name type="common">Red palm weevil</name>
    <name type="synonym">Curculio ferrugineus</name>
    <dbReference type="NCBI Taxonomy" id="354439"/>
    <lineage>
        <taxon>Eukaryota</taxon>
        <taxon>Metazoa</taxon>
        <taxon>Ecdysozoa</taxon>
        <taxon>Arthropoda</taxon>
        <taxon>Hexapoda</taxon>
        <taxon>Insecta</taxon>
        <taxon>Pterygota</taxon>
        <taxon>Neoptera</taxon>
        <taxon>Endopterygota</taxon>
        <taxon>Coleoptera</taxon>
        <taxon>Polyphaga</taxon>
        <taxon>Cucujiformia</taxon>
        <taxon>Curculionidae</taxon>
        <taxon>Dryophthorinae</taxon>
        <taxon>Rhynchophorus</taxon>
    </lineage>
</organism>
<dbReference type="AlphaFoldDB" id="A0A834MGQ9"/>
<protein>
    <recommendedName>
        <fullName evidence="12">C2H2-type domain-containing protein</fullName>
    </recommendedName>
</protein>
<keyword evidence="14" id="KW-1185">Reference proteome</keyword>
<keyword evidence="8" id="KW-0539">Nucleus</keyword>
<dbReference type="GO" id="GO:0003677">
    <property type="term" value="F:DNA binding"/>
    <property type="evidence" value="ECO:0007669"/>
    <property type="project" value="UniProtKB-KW"/>
</dbReference>
<dbReference type="FunFam" id="3.30.160.60:FF:001498">
    <property type="entry name" value="Zinc finger protein 404"/>
    <property type="match status" value="1"/>
</dbReference>
<evidence type="ECO:0000256" key="11">
    <source>
        <dbReference type="SAM" id="Phobius"/>
    </source>
</evidence>
<dbReference type="CDD" id="cd15489">
    <property type="entry name" value="PHD_SF"/>
    <property type="match status" value="1"/>
</dbReference>
<evidence type="ECO:0000313" key="13">
    <source>
        <dbReference type="EMBL" id="KAF7281611.1"/>
    </source>
</evidence>
<evidence type="ECO:0000256" key="6">
    <source>
        <dbReference type="ARBA" id="ARBA00023015"/>
    </source>
</evidence>
<dbReference type="GO" id="GO:0008270">
    <property type="term" value="F:zinc ion binding"/>
    <property type="evidence" value="ECO:0007669"/>
    <property type="project" value="UniProtKB-KW"/>
</dbReference>
<dbReference type="PROSITE" id="PS50157">
    <property type="entry name" value="ZINC_FINGER_C2H2_2"/>
    <property type="match status" value="2"/>
</dbReference>
<comment type="caution">
    <text evidence="13">The sequence shown here is derived from an EMBL/GenBank/DDBJ whole genome shotgun (WGS) entry which is preliminary data.</text>
</comment>
<keyword evidence="5" id="KW-0862">Zinc</keyword>
<keyword evidence="11" id="KW-0472">Membrane</keyword>
<dbReference type="PANTHER" id="PTHR24394:SF48">
    <property type="entry name" value="ZINC FINGER PROTEIN 771"/>
    <property type="match status" value="1"/>
</dbReference>
<evidence type="ECO:0000256" key="3">
    <source>
        <dbReference type="ARBA" id="ARBA00022737"/>
    </source>
</evidence>
<feature type="domain" description="C2H2-type" evidence="12">
    <location>
        <begin position="933"/>
        <end position="960"/>
    </location>
</feature>
<name>A0A834MGQ9_RHYFE</name>
<dbReference type="GO" id="GO:0005634">
    <property type="term" value="C:nucleus"/>
    <property type="evidence" value="ECO:0007669"/>
    <property type="project" value="UniProtKB-SubCell"/>
</dbReference>
<evidence type="ECO:0000256" key="4">
    <source>
        <dbReference type="ARBA" id="ARBA00022771"/>
    </source>
</evidence>
<evidence type="ECO:0000313" key="14">
    <source>
        <dbReference type="Proteomes" id="UP000625711"/>
    </source>
</evidence>
<comment type="subcellular location">
    <subcellularLocation>
        <location evidence="1">Nucleus</location>
    </subcellularLocation>
</comment>
<sequence>MQIELKFKAPFYGIAYADFDRNSACQVAGKGALKYNLELPLKGCGTRQDPLRVFTNNIVVRFHPGLEMDGDEIITIVCRYPPPIVQEPVNELFRDERIVAPQESSPLSPVPLLLITCAILFLSLFLLGLAASYLCLKRRPVLISRPLTSLGSDIEKLSDSSLTLAPLRESSGSEYPGESPSEMEEHAVIHENASFSSDGYGYTQEQQLEQVTAVPVTVPRLPVAVKEETPKFDVQVKVRRPPPPPSPLSFSDSKSTRTESYAPASSIMEEEILDLEEPVPTISAPLPVVRHPDITQHFVDDIYLRTIKEKKIFEDIDRHKRQVTQFRAQPKAVPPQTWDVTIKNYPVSPQPPQWEDFSDISSASGLTLTPKMERVMSLPPQAQIDDNKLPLNSPELVGSLLQPPPQRATVNTNLTTRKTAITKETTDKEEWLRIFNVPKVNPEVPNWDVLIRVLQPVEQEESNVLETAETFNSQLTMTDRMKWRQIITTESTLRTMLTEAVVREDFERIRHDSRFVKVFEPPKWDVIIRILTPEDIGPDQKYFYPRRGSLPTLLEYDSDDASSIREPQLYPSSVLRRSNYRSEADLRSMTELTVDFGRSYPESGDRPFHLVPQSPNMSFNRSLSQPSLGRSLSEFTEKDRWVLPDAASDYTITPEQTPKMRRTTGQKSLLPRFRLESESSARDGQALSSWETTQSTRVAQTPGGTTSQEVIGEYRGVTRGKWGKPKQGPKGCVEFFCVWSNKFRNIVLTVDMAHFGDHFHPSFEPVVIINSLDDEEENFFVALDLHRKTNFFSVLKKINIQDSKSNLQSKLSNNFEQKDKIQRNVQPDITIFPVKKASKANFKESYFYKGSSSDESKDYYNDEVKLKRSFKSPGIRTPIRLVSKDEILHTGDIYTRRKSSPLEKCPICKKYFRRMKTHLLKHEMQEGLETTAFICEICSKAFYNHSNLQVHMRTHTGQKPYICDICTKSFTQSCNLVNHMRVHTGEKPFKCPHCDRAFTQSVLTLTKMNALVASNVMRTLLFPAIYFCGYCEKTTYDHDGSLNYKFNIY</sequence>
<dbReference type="EMBL" id="JAACXV010000232">
    <property type="protein sequence ID" value="KAF7281611.1"/>
    <property type="molecule type" value="Genomic_DNA"/>
</dbReference>
<evidence type="ECO:0000256" key="2">
    <source>
        <dbReference type="ARBA" id="ARBA00022723"/>
    </source>
</evidence>
<evidence type="ECO:0000256" key="8">
    <source>
        <dbReference type="ARBA" id="ARBA00023242"/>
    </source>
</evidence>
<evidence type="ECO:0000256" key="10">
    <source>
        <dbReference type="SAM" id="MobiDB-lite"/>
    </source>
</evidence>
<accession>A0A834MGQ9</accession>
<keyword evidence="3" id="KW-0677">Repeat</keyword>
<dbReference type="FunFam" id="3.30.160.60:FF:000446">
    <property type="entry name" value="Zinc finger protein"/>
    <property type="match status" value="2"/>
</dbReference>
<evidence type="ECO:0000256" key="7">
    <source>
        <dbReference type="ARBA" id="ARBA00023163"/>
    </source>
</evidence>
<evidence type="ECO:0000256" key="5">
    <source>
        <dbReference type="ARBA" id="ARBA00022833"/>
    </source>
</evidence>
<evidence type="ECO:0000256" key="1">
    <source>
        <dbReference type="ARBA" id="ARBA00004123"/>
    </source>
</evidence>
<dbReference type="InterPro" id="IPR013087">
    <property type="entry name" value="Znf_C2H2_type"/>
</dbReference>
<feature type="compositionally biased region" description="Polar residues" evidence="10">
    <location>
        <begin position="686"/>
        <end position="709"/>
    </location>
</feature>
<dbReference type="Proteomes" id="UP000625711">
    <property type="component" value="Unassembled WGS sequence"/>
</dbReference>
<feature type="domain" description="C2H2-type" evidence="12">
    <location>
        <begin position="961"/>
        <end position="988"/>
    </location>
</feature>